<keyword evidence="1" id="KW-0862">Zinc</keyword>
<dbReference type="GO" id="GO:0031072">
    <property type="term" value="F:heat shock protein binding"/>
    <property type="evidence" value="ECO:0007669"/>
    <property type="project" value="InterPro"/>
</dbReference>
<feature type="signal peptide" evidence="3">
    <location>
        <begin position="1"/>
        <end position="38"/>
    </location>
</feature>
<dbReference type="FunFam" id="2.60.260.20:FF:000013">
    <property type="entry name" value="DnaJ subfamily B member 11"/>
    <property type="match status" value="1"/>
</dbReference>
<reference evidence="5" key="1">
    <citation type="submission" date="2013-10" db="EMBL/GenBank/DDBJ databases">
        <title>Genomic analysis of the causative agents of coccidiosis in chickens.</title>
        <authorList>
            <person name="Reid A.J."/>
            <person name="Blake D."/>
            <person name="Billington K."/>
            <person name="Browne H."/>
            <person name="Dunn M."/>
            <person name="Hung S."/>
            <person name="Kawahara F."/>
            <person name="Miranda-Saavedra D."/>
            <person name="Mourier T."/>
            <person name="Nagra H."/>
            <person name="Otto T.D."/>
            <person name="Rawlings N."/>
            <person name="Sanchez A."/>
            <person name="Sanders M."/>
            <person name="Subramaniam C."/>
            <person name="Tay Y."/>
            <person name="Dear P."/>
            <person name="Doerig C."/>
            <person name="Gruber A."/>
            <person name="Parkinson J."/>
            <person name="Shirley M."/>
            <person name="Wan K.L."/>
            <person name="Berriman M."/>
            <person name="Tomley F."/>
            <person name="Pain A."/>
        </authorList>
    </citation>
    <scope>NUCLEOTIDE SEQUENCE [LARGE SCALE GENOMIC DNA]</scope>
    <source>
        <strain evidence="5">Weybridge</strain>
    </source>
</reference>
<dbReference type="PROSITE" id="PS51188">
    <property type="entry name" value="ZF_CR"/>
    <property type="match status" value="1"/>
</dbReference>
<dbReference type="Pfam" id="PF01556">
    <property type="entry name" value="DnaJ_C"/>
    <property type="match status" value="1"/>
</dbReference>
<dbReference type="OrthoDB" id="10256793at2759"/>
<proteinExistence type="predicted"/>
<protein>
    <submittedName>
        <fullName evidence="5">DnaJ domain-containing protein, putative</fullName>
    </submittedName>
</protein>
<feature type="region of interest" description="Disordered" evidence="2">
    <location>
        <begin position="189"/>
        <end position="218"/>
    </location>
</feature>
<dbReference type="GO" id="GO:0042026">
    <property type="term" value="P:protein refolding"/>
    <property type="evidence" value="ECO:0007669"/>
    <property type="project" value="TreeGrafter"/>
</dbReference>
<keyword evidence="6" id="KW-1185">Reference proteome</keyword>
<evidence type="ECO:0000256" key="2">
    <source>
        <dbReference type="SAM" id="MobiDB-lite"/>
    </source>
</evidence>
<dbReference type="InterPro" id="IPR002939">
    <property type="entry name" value="DnaJ_C"/>
</dbReference>
<dbReference type="OMA" id="VHKWENC"/>
<dbReference type="EMBL" id="HG720165">
    <property type="protein sequence ID" value="CDJ59191.1"/>
    <property type="molecule type" value="Genomic_DNA"/>
</dbReference>
<gene>
    <name evidence="5" type="ORF">EMWEY_00020400</name>
</gene>
<dbReference type="InterPro" id="IPR008971">
    <property type="entry name" value="HSP40/DnaJ_pept-bd"/>
</dbReference>
<reference evidence="5" key="2">
    <citation type="submission" date="2013-10" db="EMBL/GenBank/DDBJ databases">
        <authorList>
            <person name="Aslett M."/>
        </authorList>
    </citation>
    <scope>NUCLEOTIDE SEQUENCE [LARGE SCALE GENOMIC DNA]</scope>
    <source>
        <strain evidence="5">Weybridge</strain>
    </source>
</reference>
<evidence type="ECO:0000256" key="3">
    <source>
        <dbReference type="SAM" id="SignalP"/>
    </source>
</evidence>
<dbReference type="CDD" id="cd10747">
    <property type="entry name" value="DnaJ_C"/>
    <property type="match status" value="1"/>
</dbReference>
<accession>U6M594</accession>
<evidence type="ECO:0000256" key="1">
    <source>
        <dbReference type="PROSITE-ProRule" id="PRU00546"/>
    </source>
</evidence>
<feature type="chain" id="PRO_5004675651" evidence="3">
    <location>
        <begin position="39"/>
        <end position="503"/>
    </location>
</feature>
<dbReference type="AlphaFoldDB" id="U6M594"/>
<dbReference type="GeneID" id="25336026"/>
<keyword evidence="1" id="KW-0479">Metal-binding</keyword>
<dbReference type="Proteomes" id="UP000030763">
    <property type="component" value="Unassembled WGS sequence"/>
</dbReference>
<dbReference type="Gene3D" id="2.10.230.10">
    <property type="entry name" value="Heat shock protein DnaJ, cysteine-rich domain"/>
    <property type="match status" value="1"/>
</dbReference>
<dbReference type="InterPro" id="IPR036410">
    <property type="entry name" value="HSP_DnaJ_Cys-rich_dom_sf"/>
</dbReference>
<dbReference type="GO" id="GO:0008270">
    <property type="term" value="F:zinc ion binding"/>
    <property type="evidence" value="ECO:0007669"/>
    <property type="project" value="UniProtKB-KW"/>
</dbReference>
<keyword evidence="3" id="KW-0732">Signal</keyword>
<name>U6M594_EIMMA</name>
<dbReference type="SUPFAM" id="SSF49493">
    <property type="entry name" value="HSP40/DnaJ peptide-binding domain"/>
    <property type="match status" value="2"/>
</dbReference>
<evidence type="ECO:0000313" key="6">
    <source>
        <dbReference type="Proteomes" id="UP000030763"/>
    </source>
</evidence>
<dbReference type="InterPro" id="IPR001305">
    <property type="entry name" value="HSP_DnaJ_Cys-rich_dom"/>
</dbReference>
<keyword evidence="1" id="KW-0863">Zinc-finger</keyword>
<dbReference type="VEuPathDB" id="ToxoDB:EMWEY_00020400"/>
<dbReference type="GO" id="GO:0051082">
    <property type="term" value="F:unfolded protein binding"/>
    <property type="evidence" value="ECO:0007669"/>
    <property type="project" value="InterPro"/>
</dbReference>
<sequence length="503" mass="54288">MNIPAQDAWPARRPVPQCLRLFLSLLPLILYLSGPLSAAGLHREPRACALFVYRGVINHSASRGRGSSTSRDSLPSFFERFRKGSKKSEQGPQQVSQFQTEVDLYRLLGIQRDAPSSAIAARVDELQKQQHEQFSGVGTPQLDPLVASLLHEVSETLQNSEQRAAYDEGGYVPEPLYALLQQLLPALPSSTSQKERQDAAETVDQEEEPEVEKTAGGPSNLFSAIFGPHFLGNNSPFAAVKGRRRTSRPQRGVDVESAVTLGFVDAALRGASSLPVIVQRQEPCDACSSWDDSRKLKASACKVCEGRGMQTETRRSSFGVVSTSISCSACGGTGESGNPPCESCEGEGMVTKDVSLKINIPAGVSDGSLLRVEGEGSKGTNGGRPGDLYIFVNVEKHNRFSREGADVLSEERISLRDAVSGCKLSVETVDGMAEVEVPPLSRSGQKVLIRGRGAKICDSSLGKRGDHIITLRVALPESITAEDRELLQRLKDVENGGDNQETK</sequence>
<feature type="domain" description="CR-type" evidence="4">
    <location>
        <begin position="271"/>
        <end position="353"/>
    </location>
</feature>
<dbReference type="GO" id="GO:0005737">
    <property type="term" value="C:cytoplasm"/>
    <property type="evidence" value="ECO:0007669"/>
    <property type="project" value="TreeGrafter"/>
</dbReference>
<dbReference type="RefSeq" id="XP_013335839.1">
    <property type="nucleotide sequence ID" value="XM_013480385.1"/>
</dbReference>
<dbReference type="SUPFAM" id="SSF57938">
    <property type="entry name" value="DnaJ/Hsp40 cysteine-rich domain"/>
    <property type="match status" value="1"/>
</dbReference>
<dbReference type="Gene3D" id="2.60.260.20">
    <property type="entry name" value="Urease metallochaperone UreE, N-terminal domain"/>
    <property type="match status" value="2"/>
</dbReference>
<feature type="compositionally biased region" description="Acidic residues" evidence="2">
    <location>
        <begin position="201"/>
        <end position="210"/>
    </location>
</feature>
<dbReference type="CDD" id="cd10719">
    <property type="entry name" value="DnaJ_zf"/>
    <property type="match status" value="1"/>
</dbReference>
<feature type="zinc finger region" description="CR-type" evidence="1">
    <location>
        <begin position="271"/>
        <end position="353"/>
    </location>
</feature>
<dbReference type="PANTHER" id="PTHR43096">
    <property type="entry name" value="DNAJ HOMOLOG 1, MITOCHONDRIAL-RELATED"/>
    <property type="match status" value="1"/>
</dbReference>
<dbReference type="PANTHER" id="PTHR43096:SF10">
    <property type="entry name" value="CHAPERONE PROTEIN DNAJ A6, CHLOROPLASTIC"/>
    <property type="match status" value="1"/>
</dbReference>
<evidence type="ECO:0000313" key="5">
    <source>
        <dbReference type="EMBL" id="CDJ59191.1"/>
    </source>
</evidence>
<organism evidence="5 6">
    <name type="scientific">Eimeria maxima</name>
    <name type="common">Coccidian parasite</name>
    <dbReference type="NCBI Taxonomy" id="5804"/>
    <lineage>
        <taxon>Eukaryota</taxon>
        <taxon>Sar</taxon>
        <taxon>Alveolata</taxon>
        <taxon>Apicomplexa</taxon>
        <taxon>Conoidasida</taxon>
        <taxon>Coccidia</taxon>
        <taxon>Eucoccidiorida</taxon>
        <taxon>Eimeriorina</taxon>
        <taxon>Eimeriidae</taxon>
        <taxon>Eimeria</taxon>
    </lineage>
</organism>
<evidence type="ECO:0000259" key="4">
    <source>
        <dbReference type="PROSITE" id="PS51188"/>
    </source>
</evidence>